<accession>A0A516TLG1</accession>
<evidence type="ECO:0000256" key="3">
    <source>
        <dbReference type="ARBA" id="ARBA00022598"/>
    </source>
</evidence>
<dbReference type="PANTHER" id="PTHR42959:SF1">
    <property type="entry name" value="CARBAMOYLTRANSFERASE HYPF"/>
    <property type="match status" value="1"/>
</dbReference>
<dbReference type="Pfam" id="PF00708">
    <property type="entry name" value="Acylphosphatase"/>
    <property type="match status" value="1"/>
</dbReference>
<evidence type="ECO:0000256" key="6">
    <source>
        <dbReference type="ARBA" id="ARBA00022833"/>
    </source>
</evidence>
<keyword evidence="12" id="KW-0808">Transferase</keyword>
<keyword evidence="5" id="KW-0863">Zinc-finger</keyword>
<dbReference type="Gene3D" id="3.30.420.360">
    <property type="match status" value="1"/>
</dbReference>
<dbReference type="GO" id="GO:0051604">
    <property type="term" value="P:protein maturation"/>
    <property type="evidence" value="ECO:0007669"/>
    <property type="project" value="TreeGrafter"/>
</dbReference>
<dbReference type="PROSITE" id="PS00150">
    <property type="entry name" value="ACYLPHOSPHATASE_1"/>
    <property type="match status" value="1"/>
</dbReference>
<evidence type="ECO:0000256" key="5">
    <source>
        <dbReference type="ARBA" id="ARBA00022771"/>
    </source>
</evidence>
<dbReference type="Gene3D" id="3.30.110.120">
    <property type="match status" value="1"/>
</dbReference>
<dbReference type="InterPro" id="IPR004421">
    <property type="entry name" value="Carbamoyltransferase_HypF"/>
</dbReference>
<name>A0A516TLG1_9BACT</name>
<feature type="active site" evidence="9">
    <location>
        <position position="43"/>
    </location>
</feature>
<dbReference type="GO" id="GO:0003725">
    <property type="term" value="F:double-stranded RNA binding"/>
    <property type="evidence" value="ECO:0007669"/>
    <property type="project" value="InterPro"/>
</dbReference>
<feature type="active site" evidence="9">
    <location>
        <position position="61"/>
    </location>
</feature>
<feature type="domain" description="YrdC-like" evidence="11">
    <location>
        <begin position="225"/>
        <end position="414"/>
    </location>
</feature>
<dbReference type="InterPro" id="IPR041440">
    <property type="entry name" value="HypF_C"/>
</dbReference>
<evidence type="ECO:0000256" key="9">
    <source>
        <dbReference type="PROSITE-ProRule" id="PRU00520"/>
    </source>
</evidence>
<dbReference type="PROSITE" id="PS51163">
    <property type="entry name" value="YRDC"/>
    <property type="match status" value="1"/>
</dbReference>
<gene>
    <name evidence="12" type="ORF">kam1_832</name>
</gene>
<dbReference type="STRING" id="1202785.A946_08585"/>
<evidence type="ECO:0000256" key="4">
    <source>
        <dbReference type="ARBA" id="ARBA00022723"/>
    </source>
</evidence>
<dbReference type="Pfam" id="PF17788">
    <property type="entry name" value="HypF_C"/>
    <property type="match status" value="1"/>
</dbReference>
<evidence type="ECO:0000313" key="13">
    <source>
        <dbReference type="Proteomes" id="UP000315925"/>
    </source>
</evidence>
<dbReference type="InterPro" id="IPR017945">
    <property type="entry name" value="DHBP_synth_RibB-like_a/b_dom"/>
</dbReference>
<dbReference type="InterPro" id="IPR011125">
    <property type="entry name" value="Znf_HypF"/>
</dbReference>
<keyword evidence="4" id="KW-0479">Metal-binding</keyword>
<dbReference type="PROSITE" id="PS51160">
    <property type="entry name" value="ACYLPHOSPHATASE_3"/>
    <property type="match status" value="1"/>
</dbReference>
<dbReference type="Pfam" id="PF22521">
    <property type="entry name" value="HypF_C_2"/>
    <property type="match status" value="1"/>
</dbReference>
<comment type="catalytic activity">
    <reaction evidence="9">
        <text>an acyl phosphate + H2O = a carboxylate + phosphate + H(+)</text>
        <dbReference type="Rhea" id="RHEA:14965"/>
        <dbReference type="ChEBI" id="CHEBI:15377"/>
        <dbReference type="ChEBI" id="CHEBI:15378"/>
        <dbReference type="ChEBI" id="CHEBI:29067"/>
        <dbReference type="ChEBI" id="CHEBI:43474"/>
        <dbReference type="ChEBI" id="CHEBI:59918"/>
        <dbReference type="EC" id="3.6.1.7"/>
    </reaction>
</comment>
<evidence type="ECO:0000259" key="10">
    <source>
        <dbReference type="PROSITE" id="PS51160"/>
    </source>
</evidence>
<dbReference type="Pfam" id="PF01300">
    <property type="entry name" value="Sua5_yciO_yrdC"/>
    <property type="match status" value="1"/>
</dbReference>
<evidence type="ECO:0000259" key="11">
    <source>
        <dbReference type="PROSITE" id="PS51163"/>
    </source>
</evidence>
<dbReference type="Proteomes" id="UP000315925">
    <property type="component" value="Chromosome"/>
</dbReference>
<comment type="pathway">
    <text evidence="1">Protein modification; [NiFe] hydrogenase maturation.</text>
</comment>
<dbReference type="EMBL" id="CP037899">
    <property type="protein sequence ID" value="QDQ42075.1"/>
    <property type="molecule type" value="Genomic_DNA"/>
</dbReference>
<keyword evidence="3" id="KW-0436">Ligase</keyword>
<dbReference type="PANTHER" id="PTHR42959">
    <property type="entry name" value="CARBAMOYLTRANSFERASE"/>
    <property type="match status" value="1"/>
</dbReference>
<dbReference type="GO" id="GO:0003998">
    <property type="term" value="F:acylphosphatase activity"/>
    <property type="evidence" value="ECO:0007669"/>
    <property type="project" value="UniProtKB-EC"/>
</dbReference>
<comment type="similarity">
    <text evidence="2 8">Belongs to the carbamoyltransferase HypF family.</text>
</comment>
<keyword evidence="6" id="KW-0862">Zinc</keyword>
<dbReference type="GO" id="GO:0008270">
    <property type="term" value="F:zinc ion binding"/>
    <property type="evidence" value="ECO:0007669"/>
    <property type="project" value="UniProtKB-KW"/>
</dbReference>
<feature type="domain" description="Acylphosphatase-like" evidence="10">
    <location>
        <begin position="28"/>
        <end position="114"/>
    </location>
</feature>
<reference evidence="13" key="1">
    <citation type="submission" date="2019-03" db="EMBL/GenBank/DDBJ databases">
        <title>Complete genome of Methylacidiphilum kamchatkense Kam1.</title>
        <authorList>
            <person name="Kruse T."/>
            <person name="Murarilal Ratnadevi C."/>
            <person name="Erikstad H.-A."/>
            <person name="Birkeland N.-K."/>
        </authorList>
    </citation>
    <scope>NUCLEOTIDE SEQUENCE [LARGE SCALE GENOMIC DNA]</scope>
    <source>
        <strain evidence="13">kam1</strain>
    </source>
</reference>
<evidence type="ECO:0000256" key="8">
    <source>
        <dbReference type="PIRNR" id="PIRNR006256"/>
    </source>
</evidence>
<dbReference type="GO" id="GO:0016874">
    <property type="term" value="F:ligase activity"/>
    <property type="evidence" value="ECO:0007669"/>
    <property type="project" value="UniProtKB-UniRule"/>
</dbReference>
<proteinExistence type="inferred from homology"/>
<sequence length="803" mass="91619">MEEESEDKKLSFLINTLADVKASVMKKALRIHLKGKVQGVGFRPFVYRLAQRLGLQGWVNNTTSGVHIHVEGTQENVETFCRDLIDQAPSIAFISSSVFEQTEIKNYKYFTIEQSQEEGKPSVLLLPDLDLCEDCLVELRSPTNRRFGYPFITCTQCGPRFSITLSLPYDRQRTTMASFRMCDECQREYEEPLDRRFYSQTNSCKDCGITLRLYDKQRNELTCNQAALEEAAKGILAGEIVAVKGIGGFLIVADGYSNQTVLRLRESKKRVHKPFALMFQDLKTVKEYTEISCEEERWLTSRQKPIMLLRKKTNFSSALSEHIAPFQDTLGIMLAYAPLYVLLLDLIQHPVVATSANISGSPILTTEEEVFSQLQGVVDKVLSHNRDIAVPQDDSVMACSPVTKTPILLRRSRSFAPFYSLDSYEFSQSACLLALGSDLKATFSLCHESNVYVSQYLGDLGNWNAYATYQNVLSHFTKLFDFIPTAVAVDLHPRYHSTELGLEISKSYNLNPFFVQHHKAHFWAVLAENDLLWQQQPVLGVVWDGTGYGEDGRIWGGEFFLFQKNQEMKRLAHFEYFPLLLADKGIKEPRISALGMWSSQVGALEELNFLRPKFSAIEWRTYLKMLGAKKYVLSSSVGRIFDGVASILGLCDYTTFEGQAAIELQKQATRYALSVDLWNNWLAIKNWKVPEVKLYDRVVQLGQLVQWIKQMSEDKRPKEEIAFGLHYWLAQLVGRLAKEFQVRKIAFSGGVFQNGLLVDLLKLLWGEKFELFFHSALCPNDENISFGQLIALAYENHWIRKKL</sequence>
<protein>
    <recommendedName>
        <fullName evidence="8">Carbamoyltransferase</fullName>
        <ecNumber evidence="8">6.2.-.-</ecNumber>
    </recommendedName>
</protein>
<dbReference type="SUPFAM" id="SSF54975">
    <property type="entry name" value="Acylphosphatase/BLUF domain-like"/>
    <property type="match status" value="1"/>
</dbReference>
<dbReference type="Gene3D" id="3.30.420.40">
    <property type="match status" value="1"/>
</dbReference>
<evidence type="ECO:0000256" key="7">
    <source>
        <dbReference type="ARBA" id="ARBA00048220"/>
    </source>
</evidence>
<keyword evidence="9" id="KW-0378">Hydrolase</keyword>
<dbReference type="Gene3D" id="3.90.870.50">
    <property type="match status" value="1"/>
</dbReference>
<dbReference type="RefSeq" id="WP_235277493.1">
    <property type="nucleotide sequence ID" value="NZ_JQNX01000006.1"/>
</dbReference>
<organism evidence="12 13">
    <name type="scientific">Methylacidiphilum kamchatkense Kam1</name>
    <dbReference type="NCBI Taxonomy" id="1202785"/>
    <lineage>
        <taxon>Bacteria</taxon>
        <taxon>Pseudomonadati</taxon>
        <taxon>Verrucomicrobiota</taxon>
        <taxon>Methylacidiphilae</taxon>
        <taxon>Methylacidiphilales</taxon>
        <taxon>Methylacidiphilaceae</taxon>
        <taxon>Methylacidiphilum (ex Ratnadevi et al. 2023)</taxon>
    </lineage>
</organism>
<dbReference type="GO" id="GO:0016743">
    <property type="term" value="F:carboxyl- or carbamoyltransferase activity"/>
    <property type="evidence" value="ECO:0007669"/>
    <property type="project" value="UniProtKB-UniRule"/>
</dbReference>
<dbReference type="InterPro" id="IPR055128">
    <property type="entry name" value="HypF_C_2"/>
</dbReference>
<evidence type="ECO:0000313" key="12">
    <source>
        <dbReference type="EMBL" id="QDQ42075.1"/>
    </source>
</evidence>
<dbReference type="UniPathway" id="UPA00335"/>
<dbReference type="Pfam" id="PF07503">
    <property type="entry name" value="zf-HYPF"/>
    <property type="match status" value="2"/>
</dbReference>
<comment type="catalytic activity">
    <reaction evidence="7">
        <text>C-terminal L-cysteinyl-[HypE protein] + carbamoyl phosphate + ATP + H2O = C-terminal S-carboxamide-L-cysteinyl-[HypE protein] + AMP + phosphate + diphosphate + H(+)</text>
        <dbReference type="Rhea" id="RHEA:55636"/>
        <dbReference type="Rhea" id="RHEA-COMP:14247"/>
        <dbReference type="Rhea" id="RHEA-COMP:14392"/>
        <dbReference type="ChEBI" id="CHEBI:15377"/>
        <dbReference type="ChEBI" id="CHEBI:15378"/>
        <dbReference type="ChEBI" id="CHEBI:30616"/>
        <dbReference type="ChEBI" id="CHEBI:33019"/>
        <dbReference type="ChEBI" id="CHEBI:43474"/>
        <dbReference type="ChEBI" id="CHEBI:58228"/>
        <dbReference type="ChEBI" id="CHEBI:76913"/>
        <dbReference type="ChEBI" id="CHEBI:139126"/>
        <dbReference type="ChEBI" id="CHEBI:456215"/>
    </reaction>
</comment>
<evidence type="ECO:0000256" key="2">
    <source>
        <dbReference type="ARBA" id="ARBA00008097"/>
    </source>
</evidence>
<dbReference type="InterPro" id="IPR006070">
    <property type="entry name" value="Sua5-like_dom"/>
</dbReference>
<dbReference type="EC" id="6.2.-.-" evidence="8"/>
<dbReference type="InterPro" id="IPR036046">
    <property type="entry name" value="Acylphosphatase-like_dom_sf"/>
</dbReference>
<dbReference type="InterPro" id="IPR017968">
    <property type="entry name" value="Acylphosphatase_CS"/>
</dbReference>
<dbReference type="PIRSF" id="PIRSF006256">
    <property type="entry name" value="CMPcnvr_hdrg_mat"/>
    <property type="match status" value="1"/>
</dbReference>
<dbReference type="AlphaFoldDB" id="A0A516TLG1"/>
<dbReference type="NCBIfam" id="TIGR00143">
    <property type="entry name" value="hypF"/>
    <property type="match status" value="1"/>
</dbReference>
<dbReference type="SUPFAM" id="SSF55821">
    <property type="entry name" value="YrdC/RibB"/>
    <property type="match status" value="1"/>
</dbReference>
<dbReference type="InterPro" id="IPR051060">
    <property type="entry name" value="Carbamoyltrans_HypF-like"/>
</dbReference>
<dbReference type="KEGG" id="mkc:kam1_832"/>
<evidence type="ECO:0000256" key="1">
    <source>
        <dbReference type="ARBA" id="ARBA00004711"/>
    </source>
</evidence>
<dbReference type="InterPro" id="IPR001792">
    <property type="entry name" value="Acylphosphatase-like_dom"/>
</dbReference>